<dbReference type="AlphaFoldDB" id="A2G6R1"/>
<reference evidence="2" key="2">
    <citation type="journal article" date="2007" name="Science">
        <title>Draft genome sequence of the sexually transmitted pathogen Trichomonas vaginalis.</title>
        <authorList>
            <person name="Carlton J.M."/>
            <person name="Hirt R.P."/>
            <person name="Silva J.C."/>
            <person name="Delcher A.L."/>
            <person name="Schatz M."/>
            <person name="Zhao Q."/>
            <person name="Wortman J.R."/>
            <person name="Bidwell S.L."/>
            <person name="Alsmark U.C.M."/>
            <person name="Besteiro S."/>
            <person name="Sicheritz-Ponten T."/>
            <person name="Noel C.J."/>
            <person name="Dacks J.B."/>
            <person name="Foster P.G."/>
            <person name="Simillion C."/>
            <person name="Van de Peer Y."/>
            <person name="Miranda-Saavedra D."/>
            <person name="Barton G.J."/>
            <person name="Westrop G.D."/>
            <person name="Mueller S."/>
            <person name="Dessi D."/>
            <person name="Fiori P.L."/>
            <person name="Ren Q."/>
            <person name="Paulsen I."/>
            <person name="Zhang H."/>
            <person name="Bastida-Corcuera F.D."/>
            <person name="Simoes-Barbosa A."/>
            <person name="Brown M.T."/>
            <person name="Hayes R.D."/>
            <person name="Mukherjee M."/>
            <person name="Okumura C.Y."/>
            <person name="Schneider R."/>
            <person name="Smith A.J."/>
            <person name="Vanacova S."/>
            <person name="Villalvazo M."/>
            <person name="Haas B.J."/>
            <person name="Pertea M."/>
            <person name="Feldblyum T.V."/>
            <person name="Utterback T.R."/>
            <person name="Shu C.L."/>
            <person name="Osoegawa K."/>
            <person name="de Jong P.J."/>
            <person name="Hrdy I."/>
            <person name="Horvathova L."/>
            <person name="Zubacova Z."/>
            <person name="Dolezal P."/>
            <person name="Malik S.B."/>
            <person name="Logsdon J.M. Jr."/>
            <person name="Henze K."/>
            <person name="Gupta A."/>
            <person name="Wang C.C."/>
            <person name="Dunne R.L."/>
            <person name="Upcroft J.A."/>
            <person name="Upcroft P."/>
            <person name="White O."/>
            <person name="Salzberg S.L."/>
            <person name="Tang P."/>
            <person name="Chiu C.-H."/>
            <person name="Lee Y.-S."/>
            <person name="Embley T.M."/>
            <person name="Coombs G.H."/>
            <person name="Mottram J.C."/>
            <person name="Tachezy J."/>
            <person name="Fraser-Liggett C.M."/>
            <person name="Johnson P.J."/>
        </authorList>
    </citation>
    <scope>NUCLEOTIDE SEQUENCE [LARGE SCALE GENOMIC DNA]</scope>
    <source>
        <strain evidence="2">G3</strain>
    </source>
</reference>
<dbReference type="Proteomes" id="UP000001542">
    <property type="component" value="Unassembled WGS sequence"/>
</dbReference>
<evidence type="ECO:0008006" key="4">
    <source>
        <dbReference type="Google" id="ProtNLM"/>
    </source>
</evidence>
<accession>A2G6R1</accession>
<evidence type="ECO:0000313" key="3">
    <source>
        <dbReference type="Proteomes" id="UP000001542"/>
    </source>
</evidence>
<sequence length="296" mass="33151">MQIQQSFSEYYGTKESNNKSKNETISGNGDYYIHNAIFSFHYRKTAIYLNSSSKVLLETCAFYNNSSTESGGSFYIKYSDCILVHICILLSSVDSSHSGGCGYSINPYLGSNSKNYAFESSVSQCSGYFASFYHFFGDIKVSNMNTSYHEINQYAAYVIAYPKGTGIINFTTASNTSSTKYAGIRNSGNFNFTKCNYLNNEYTGSDNAIIFCSSSSKYSSCSFIGNKGNYLFNKKPTIDNCYFNNNVVNQTISNNADTFDSIEPLDSFISHYSTYCFATKAEENKDDSYKNIKKKN</sequence>
<dbReference type="InterPro" id="IPR011050">
    <property type="entry name" value="Pectin_lyase_fold/virulence"/>
</dbReference>
<gene>
    <name evidence="2" type="ORF">TVAG_151520</name>
</gene>
<dbReference type="VEuPathDB" id="TrichDB:TVAG_151520"/>
<dbReference type="SUPFAM" id="SSF51126">
    <property type="entry name" value="Pectin lyase-like"/>
    <property type="match status" value="1"/>
</dbReference>
<proteinExistence type="predicted"/>
<organism evidence="2 3">
    <name type="scientific">Trichomonas vaginalis (strain ATCC PRA-98 / G3)</name>
    <dbReference type="NCBI Taxonomy" id="412133"/>
    <lineage>
        <taxon>Eukaryota</taxon>
        <taxon>Metamonada</taxon>
        <taxon>Parabasalia</taxon>
        <taxon>Trichomonadida</taxon>
        <taxon>Trichomonadidae</taxon>
        <taxon>Trichomonas</taxon>
    </lineage>
</organism>
<keyword evidence="3" id="KW-1185">Reference proteome</keyword>
<evidence type="ECO:0000313" key="2">
    <source>
        <dbReference type="EMBL" id="EAX87161.1"/>
    </source>
</evidence>
<name>A2G6R1_TRIV3</name>
<dbReference type="InParanoid" id="A2G6R1"/>
<dbReference type="EMBL" id="DS114500">
    <property type="protein sequence ID" value="EAX87161.1"/>
    <property type="molecule type" value="Genomic_DNA"/>
</dbReference>
<dbReference type="VEuPathDB" id="TrichDB:TVAGG3_0744710"/>
<evidence type="ECO:0000256" key="1">
    <source>
        <dbReference type="SAM" id="MobiDB-lite"/>
    </source>
</evidence>
<reference evidence="2" key="1">
    <citation type="submission" date="2006-10" db="EMBL/GenBank/DDBJ databases">
        <authorList>
            <person name="Amadeo P."/>
            <person name="Zhao Q."/>
            <person name="Wortman J."/>
            <person name="Fraser-Liggett C."/>
            <person name="Carlton J."/>
        </authorList>
    </citation>
    <scope>NUCLEOTIDE SEQUENCE</scope>
    <source>
        <strain evidence="2">G3</strain>
    </source>
</reference>
<feature type="region of interest" description="Disordered" evidence="1">
    <location>
        <begin position="1"/>
        <end position="22"/>
    </location>
</feature>
<protein>
    <recommendedName>
        <fullName evidence="4">Right handed beta helix domain-containing protein</fullName>
    </recommendedName>
</protein>